<keyword evidence="2 5" id="KW-0812">Transmembrane</keyword>
<feature type="transmembrane region" description="Helical" evidence="5">
    <location>
        <begin position="221"/>
        <end position="240"/>
    </location>
</feature>
<feature type="transmembrane region" description="Helical" evidence="5">
    <location>
        <begin position="172"/>
        <end position="193"/>
    </location>
</feature>
<protein>
    <submittedName>
        <fullName evidence="7">MFS transporter</fullName>
    </submittedName>
</protein>
<evidence type="ECO:0000256" key="3">
    <source>
        <dbReference type="ARBA" id="ARBA00022989"/>
    </source>
</evidence>
<dbReference type="InterPro" id="IPR051788">
    <property type="entry name" value="MFS_Transporter"/>
</dbReference>
<dbReference type="CDD" id="cd17393">
    <property type="entry name" value="MFS_MosC_like"/>
    <property type="match status" value="1"/>
</dbReference>
<keyword evidence="4 5" id="KW-0472">Membrane</keyword>
<sequence length="412" mass="41169">MSATTDTLPRPSAALRRARLGVFASFLACGFAVATWVVHIPRLMNNTGLNEAGLGVLLLVLGVGALLAMQAGGSLAARWGSKPVQAWGTVVMFLGIVAVSLAPDPLWLAAGLMLFGVGNGALDLAMNEQAVRVEQAYGRPIMSAFHAFFSVGGALGALLGGALLALQMPSVASMSIMGAVCAVVALGALPVLMPSHAAVAAAQGADAAPAAVAPAPARSHVLRLGLILGLLAFAFFLAEGTVNDWSSRHAVEHFGTSESLAAAAYGTFSTAMTIGRLCADRVAGRFGAGAVVRYGSLIAAVGLLGVVFLPSFGWAVVGWGLYGIGLSGIVPQLFTAAGSLVPGPRGAVVLARIVGAGYVGMLAGPAIVGGLAGLVGLNDALLLPVALCLIGCALSFTLRLNGPAAKAGSGEV</sequence>
<evidence type="ECO:0000313" key="8">
    <source>
        <dbReference type="Proteomes" id="UP000265419"/>
    </source>
</evidence>
<feature type="transmembrane region" description="Helical" evidence="5">
    <location>
        <begin position="260"/>
        <end position="279"/>
    </location>
</feature>
<dbReference type="GO" id="GO:0005886">
    <property type="term" value="C:plasma membrane"/>
    <property type="evidence" value="ECO:0007669"/>
    <property type="project" value="UniProtKB-SubCell"/>
</dbReference>
<gene>
    <name evidence="7" type="ORF">DWB68_06610</name>
</gene>
<organism evidence="7 8">
    <name type="scientific">Galactobacter valiniphilus</name>
    <dbReference type="NCBI Taxonomy" id="2676122"/>
    <lineage>
        <taxon>Bacteria</taxon>
        <taxon>Bacillati</taxon>
        <taxon>Actinomycetota</taxon>
        <taxon>Actinomycetes</taxon>
        <taxon>Micrococcales</taxon>
        <taxon>Micrococcaceae</taxon>
        <taxon>Galactobacter</taxon>
    </lineage>
</organism>
<feature type="transmembrane region" description="Helical" evidence="5">
    <location>
        <begin position="52"/>
        <end position="72"/>
    </location>
</feature>
<feature type="transmembrane region" description="Helical" evidence="5">
    <location>
        <begin position="147"/>
        <end position="166"/>
    </location>
</feature>
<comment type="caution">
    <text evidence="7">The sequence shown here is derived from an EMBL/GenBank/DDBJ whole genome shotgun (WGS) entry which is preliminary data.</text>
</comment>
<feature type="transmembrane region" description="Helical" evidence="5">
    <location>
        <begin position="84"/>
        <end position="101"/>
    </location>
</feature>
<dbReference type="InterPro" id="IPR011701">
    <property type="entry name" value="MFS"/>
</dbReference>
<reference evidence="7 8" key="1">
    <citation type="submission" date="2018-07" db="EMBL/GenBank/DDBJ databases">
        <title>Arthrobacter sp. nov., isolated from raw cow's milk with high bacterial count.</title>
        <authorList>
            <person name="Hahne J."/>
            <person name="Isele D."/>
            <person name="Lipski A."/>
        </authorList>
    </citation>
    <scope>NUCLEOTIDE SEQUENCE [LARGE SCALE GENOMIC DNA]</scope>
    <source>
        <strain evidence="7 8">JZ R-35</strain>
    </source>
</reference>
<feature type="transmembrane region" description="Helical" evidence="5">
    <location>
        <begin position="353"/>
        <end position="375"/>
    </location>
</feature>
<dbReference type="SUPFAM" id="SSF103473">
    <property type="entry name" value="MFS general substrate transporter"/>
    <property type="match status" value="1"/>
</dbReference>
<dbReference type="GO" id="GO:0022857">
    <property type="term" value="F:transmembrane transporter activity"/>
    <property type="evidence" value="ECO:0007669"/>
    <property type="project" value="InterPro"/>
</dbReference>
<dbReference type="Pfam" id="PF07690">
    <property type="entry name" value="MFS_1"/>
    <property type="match status" value="2"/>
</dbReference>
<dbReference type="InterPro" id="IPR020846">
    <property type="entry name" value="MFS_dom"/>
</dbReference>
<feature type="transmembrane region" description="Helical" evidence="5">
    <location>
        <begin position="319"/>
        <end position="341"/>
    </location>
</feature>
<feature type="domain" description="Major facilitator superfamily (MFS) profile" evidence="6">
    <location>
        <begin position="14"/>
        <end position="403"/>
    </location>
</feature>
<dbReference type="PANTHER" id="PTHR23514:SF13">
    <property type="entry name" value="INNER MEMBRANE PROTEIN YBJJ"/>
    <property type="match status" value="1"/>
</dbReference>
<evidence type="ECO:0000256" key="1">
    <source>
        <dbReference type="ARBA" id="ARBA00004651"/>
    </source>
</evidence>
<evidence type="ECO:0000256" key="2">
    <source>
        <dbReference type="ARBA" id="ARBA00022692"/>
    </source>
</evidence>
<dbReference type="PANTHER" id="PTHR23514">
    <property type="entry name" value="BYPASS OF STOP CODON PROTEIN 6"/>
    <property type="match status" value="1"/>
</dbReference>
<dbReference type="PROSITE" id="PS50850">
    <property type="entry name" value="MFS"/>
    <property type="match status" value="1"/>
</dbReference>
<evidence type="ECO:0000313" key="7">
    <source>
        <dbReference type="EMBL" id="RII42609.1"/>
    </source>
</evidence>
<proteinExistence type="predicted"/>
<accession>A0A399JEL0</accession>
<evidence type="ECO:0000256" key="5">
    <source>
        <dbReference type="SAM" id="Phobius"/>
    </source>
</evidence>
<evidence type="ECO:0000256" key="4">
    <source>
        <dbReference type="ARBA" id="ARBA00023136"/>
    </source>
</evidence>
<dbReference type="Proteomes" id="UP000265419">
    <property type="component" value="Unassembled WGS sequence"/>
</dbReference>
<dbReference type="Gene3D" id="1.20.1250.20">
    <property type="entry name" value="MFS general substrate transporter like domains"/>
    <property type="match status" value="2"/>
</dbReference>
<dbReference type="InterPro" id="IPR036259">
    <property type="entry name" value="MFS_trans_sf"/>
</dbReference>
<comment type="subcellular location">
    <subcellularLocation>
        <location evidence="1">Cell membrane</location>
        <topology evidence="1">Multi-pass membrane protein</topology>
    </subcellularLocation>
</comment>
<feature type="transmembrane region" description="Helical" evidence="5">
    <location>
        <begin position="291"/>
        <end position="313"/>
    </location>
</feature>
<dbReference type="EMBL" id="QQXK01000010">
    <property type="protein sequence ID" value="RII42609.1"/>
    <property type="molecule type" value="Genomic_DNA"/>
</dbReference>
<dbReference type="RefSeq" id="WP_119424352.1">
    <property type="nucleotide sequence ID" value="NZ_QQXK01000010.1"/>
</dbReference>
<feature type="transmembrane region" description="Helical" evidence="5">
    <location>
        <begin position="107"/>
        <end position="126"/>
    </location>
</feature>
<keyword evidence="8" id="KW-1185">Reference proteome</keyword>
<feature type="transmembrane region" description="Helical" evidence="5">
    <location>
        <begin position="381"/>
        <end position="400"/>
    </location>
</feature>
<keyword evidence="3 5" id="KW-1133">Transmembrane helix</keyword>
<name>A0A399JEL0_9MICC</name>
<dbReference type="AlphaFoldDB" id="A0A399JEL0"/>
<feature type="transmembrane region" description="Helical" evidence="5">
    <location>
        <begin position="20"/>
        <end position="40"/>
    </location>
</feature>
<evidence type="ECO:0000259" key="6">
    <source>
        <dbReference type="PROSITE" id="PS50850"/>
    </source>
</evidence>